<dbReference type="AlphaFoldDB" id="A0A2R5GAU3"/>
<gene>
    <name evidence="6" type="ORF">FCC1311_036602</name>
</gene>
<dbReference type="PROSITE" id="PS00687">
    <property type="entry name" value="ALDEHYDE_DEHYDR_GLU"/>
    <property type="match status" value="1"/>
</dbReference>
<dbReference type="EMBL" id="BEYU01000031">
    <property type="protein sequence ID" value="GBG27439.1"/>
    <property type="molecule type" value="Genomic_DNA"/>
</dbReference>
<dbReference type="InterPro" id="IPR016162">
    <property type="entry name" value="Ald_DH_N"/>
</dbReference>
<reference evidence="6 7" key="1">
    <citation type="submission" date="2017-12" db="EMBL/GenBank/DDBJ databases">
        <title>Sequencing, de novo assembly and annotation of complete genome of a new Thraustochytrid species, strain FCC1311.</title>
        <authorList>
            <person name="Sedici K."/>
            <person name="Godart F."/>
            <person name="Aiese Cigliano R."/>
            <person name="Sanseverino W."/>
            <person name="Barakat M."/>
            <person name="Ortet P."/>
            <person name="Marechal E."/>
            <person name="Cagnac O."/>
            <person name="Amato A."/>
        </authorList>
    </citation>
    <scope>NUCLEOTIDE SEQUENCE [LARGE SCALE GENOMIC DNA]</scope>
</reference>
<evidence type="ECO:0000256" key="4">
    <source>
        <dbReference type="RuleBase" id="RU003345"/>
    </source>
</evidence>
<evidence type="ECO:0000259" key="5">
    <source>
        <dbReference type="Pfam" id="PF00171"/>
    </source>
</evidence>
<dbReference type="PROSITE" id="PS00070">
    <property type="entry name" value="ALDEHYDE_DEHYDR_CYS"/>
    <property type="match status" value="1"/>
</dbReference>
<dbReference type="Gene3D" id="3.40.605.10">
    <property type="entry name" value="Aldehyde Dehydrogenase, Chain A, domain 1"/>
    <property type="match status" value="1"/>
</dbReference>
<dbReference type="InterPro" id="IPR016163">
    <property type="entry name" value="Ald_DH_C"/>
</dbReference>
<dbReference type="Pfam" id="PF00171">
    <property type="entry name" value="Aldedh"/>
    <property type="match status" value="1"/>
</dbReference>
<accession>A0A2R5GAU3</accession>
<dbReference type="InterPro" id="IPR016161">
    <property type="entry name" value="Ald_DH/histidinol_DH"/>
</dbReference>
<sequence>MSAHPLDVSSIETRLFIGGKFVESEKQFATVNPATEEVICQVHEATDEHVNQAVQAAKDAFHRSSPWRKMNASDRRDLLLKLADLIERDHKYLVELESLDNGKPTGLSSGGYGAAVDIALAIKCFRYYAGWADKLMGKQVPIDGDGETPFLNFTYHEPVGVVGCIIPWNFATLMATWKLGPALACGCTMVIKTSEKTPLTGLYLGKLIKEAGFPDGVVNFVSGFGPTAGKALAEHPDVNKIAFTGSTATGKIIQRIAADHVKRVTLELGGKSPLIITKNANLDQAVMAAHVGLFLNQGQCCIASSRIYVHEDVHDDFVKKAVEYAEKLKTGGQFDDGVTHGPQVDDIQFERVMGYIKTGKDEGATVATGGERHGDKGYFVKPTIFIDVEDHHTIAQEEIFGPVMSVLKFKSLDEVIDRANNSIYGLGAGIISRDIGECMYMAKHLQAGTVYVNCYDKFDAASAFGGFKQSGLGRELGEYALHNFTEVKTVTMPIDLPPGSV</sequence>
<feature type="domain" description="Aldehyde dehydrogenase" evidence="5">
    <location>
        <begin position="22"/>
        <end position="490"/>
    </location>
</feature>
<feature type="active site" evidence="3">
    <location>
        <position position="267"/>
    </location>
</feature>
<dbReference type="InterPro" id="IPR016160">
    <property type="entry name" value="Ald_DH_CS_CYS"/>
</dbReference>
<evidence type="ECO:0000256" key="2">
    <source>
        <dbReference type="ARBA" id="ARBA00023002"/>
    </source>
</evidence>
<dbReference type="InParanoid" id="A0A2R5GAU3"/>
<dbReference type="CDD" id="cd07091">
    <property type="entry name" value="ALDH_F1-2_Ald2-like"/>
    <property type="match status" value="1"/>
</dbReference>
<evidence type="ECO:0000256" key="3">
    <source>
        <dbReference type="PROSITE-ProRule" id="PRU10007"/>
    </source>
</evidence>
<protein>
    <submittedName>
        <fullName evidence="6">Aldehyde dehydrogenase</fullName>
    </submittedName>
</protein>
<dbReference type="OrthoDB" id="310895at2759"/>
<dbReference type="InterPro" id="IPR029510">
    <property type="entry name" value="Ald_DH_CS_GLU"/>
</dbReference>
<evidence type="ECO:0000313" key="7">
    <source>
        <dbReference type="Proteomes" id="UP000241890"/>
    </source>
</evidence>
<proteinExistence type="inferred from homology"/>
<evidence type="ECO:0000256" key="1">
    <source>
        <dbReference type="ARBA" id="ARBA00009986"/>
    </source>
</evidence>
<dbReference type="InterPro" id="IPR015590">
    <property type="entry name" value="Aldehyde_DH_dom"/>
</dbReference>
<comment type="similarity">
    <text evidence="1 4">Belongs to the aldehyde dehydrogenase family.</text>
</comment>
<comment type="caution">
    <text evidence="6">The sequence shown here is derived from an EMBL/GenBank/DDBJ whole genome shotgun (WGS) entry which is preliminary data.</text>
</comment>
<dbReference type="GO" id="GO:0016620">
    <property type="term" value="F:oxidoreductase activity, acting on the aldehyde or oxo group of donors, NAD or NADP as acceptor"/>
    <property type="evidence" value="ECO:0007669"/>
    <property type="project" value="InterPro"/>
</dbReference>
<organism evidence="6 7">
    <name type="scientific">Hondaea fermentalgiana</name>
    <dbReference type="NCBI Taxonomy" id="2315210"/>
    <lineage>
        <taxon>Eukaryota</taxon>
        <taxon>Sar</taxon>
        <taxon>Stramenopiles</taxon>
        <taxon>Bigyra</taxon>
        <taxon>Labyrinthulomycetes</taxon>
        <taxon>Thraustochytrida</taxon>
        <taxon>Thraustochytriidae</taxon>
        <taxon>Hondaea</taxon>
    </lineage>
</organism>
<dbReference type="FunFam" id="3.40.605.10:FF:000026">
    <property type="entry name" value="Aldehyde dehydrogenase, putative"/>
    <property type="match status" value="1"/>
</dbReference>
<keyword evidence="7" id="KW-1185">Reference proteome</keyword>
<dbReference type="Proteomes" id="UP000241890">
    <property type="component" value="Unassembled WGS sequence"/>
</dbReference>
<dbReference type="SUPFAM" id="SSF53720">
    <property type="entry name" value="ALDH-like"/>
    <property type="match status" value="1"/>
</dbReference>
<dbReference type="PANTHER" id="PTHR11699">
    <property type="entry name" value="ALDEHYDE DEHYDROGENASE-RELATED"/>
    <property type="match status" value="1"/>
</dbReference>
<name>A0A2R5GAU3_9STRA</name>
<keyword evidence="2 4" id="KW-0560">Oxidoreductase</keyword>
<evidence type="ECO:0000313" key="6">
    <source>
        <dbReference type="EMBL" id="GBG27439.1"/>
    </source>
</evidence>
<dbReference type="Gene3D" id="3.40.309.10">
    <property type="entry name" value="Aldehyde Dehydrogenase, Chain A, domain 2"/>
    <property type="match status" value="1"/>
</dbReference>
<dbReference type="FunFam" id="3.40.309.10:FF:000001">
    <property type="entry name" value="Mitochondrial aldehyde dehydrogenase 2"/>
    <property type="match status" value="1"/>
</dbReference>
<dbReference type="FunFam" id="3.40.605.10:FF:000050">
    <property type="entry name" value="Aldehyde dehydrogenase, mitochondrial"/>
    <property type="match status" value="1"/>
</dbReference>